<evidence type="ECO:0000313" key="5">
    <source>
        <dbReference type="EMBL" id="KGI23141.1"/>
    </source>
</evidence>
<keyword evidence="2" id="KW-0238">DNA-binding</keyword>
<evidence type="ECO:0000256" key="2">
    <source>
        <dbReference type="ARBA" id="ARBA00023125"/>
    </source>
</evidence>
<feature type="domain" description="Tyr recombinase" evidence="4">
    <location>
        <begin position="211"/>
        <end position="398"/>
    </location>
</feature>
<name>A0A098YUY1_9BACT</name>
<reference evidence="5 6" key="1">
    <citation type="submission" date="2014-07" db="EMBL/GenBank/DDBJ databases">
        <authorList>
            <person name="McCorrison J."/>
            <person name="Sanka R."/>
            <person name="Torralba M."/>
            <person name="Gillis M."/>
            <person name="Haft D.H."/>
            <person name="Methe B."/>
            <person name="Sutton G."/>
            <person name="Nelson K.E."/>
        </authorList>
    </citation>
    <scope>NUCLEOTIDE SEQUENCE [LARGE SCALE GENOMIC DNA]</scope>
    <source>
        <strain evidence="5 6">S9-PR14</strain>
    </source>
</reference>
<sequence length="412" mass="47287">MNIRNLKQEYPVLLDYMRQQGYGKVAIGGIQARLKELFEQESNYVSYGDFYEKLLKRKGISKDDERSKYYRLSVRRIEAFDEYDHLPNRFAFTPTLQPKSSISQLKGTFKTIIEHYKEVSVQAGKASSSIKMESNYAAAFFAYMQSKGAYTLTDVTEPLILSYFYDRGKQLRGYTCQKSIIRVLRSSKGLLCRKECEFLCDIMPPLKNVRKNFAILSDAETAIIASTLENDNSNLTLRNKAVISIAMYTGLRGSDIAKMTVNTIDFERDLITLEQSKTHQKLVLPLRAVVGNAVMEYLKKERPKEVKIQRLFTHLYDPEKPISPDVIGKIARRFLNKLGIRKGECQNGIRLFRRYLATKLLRNGVTPRYISEIMGHISPESLSPYIDADIVHLRECGIDISKYPVGEEVFDV</sequence>
<comment type="caution">
    <text evidence="5">The sequence shown here is derived from an EMBL/GenBank/DDBJ whole genome shotgun (WGS) entry which is preliminary data.</text>
</comment>
<dbReference type="SUPFAM" id="SSF56349">
    <property type="entry name" value="DNA breaking-rejoining enzymes"/>
    <property type="match status" value="1"/>
</dbReference>
<dbReference type="AlphaFoldDB" id="A0A098YUY1"/>
<dbReference type="Proteomes" id="UP000029723">
    <property type="component" value="Unassembled WGS sequence"/>
</dbReference>
<evidence type="ECO:0000313" key="6">
    <source>
        <dbReference type="Proteomes" id="UP000029723"/>
    </source>
</evidence>
<protein>
    <recommendedName>
        <fullName evidence="4">Tyr recombinase domain-containing protein</fullName>
    </recommendedName>
</protein>
<dbReference type="GO" id="GO:0006310">
    <property type="term" value="P:DNA recombination"/>
    <property type="evidence" value="ECO:0007669"/>
    <property type="project" value="UniProtKB-KW"/>
</dbReference>
<comment type="similarity">
    <text evidence="1">Belongs to the 'phage' integrase family.</text>
</comment>
<dbReference type="OrthoDB" id="9785687at2"/>
<dbReference type="EMBL" id="JRPQ01000005">
    <property type="protein sequence ID" value="KGI23141.1"/>
    <property type="molecule type" value="Genomic_DNA"/>
</dbReference>
<dbReference type="PANTHER" id="PTHR30349:SF41">
    <property type="entry name" value="INTEGRASE_RECOMBINASE PROTEIN MJ0367-RELATED"/>
    <property type="match status" value="1"/>
</dbReference>
<evidence type="ECO:0000256" key="3">
    <source>
        <dbReference type="ARBA" id="ARBA00023172"/>
    </source>
</evidence>
<dbReference type="InterPro" id="IPR050090">
    <property type="entry name" value="Tyrosine_recombinase_XerCD"/>
</dbReference>
<evidence type="ECO:0000256" key="1">
    <source>
        <dbReference type="ARBA" id="ARBA00008857"/>
    </source>
</evidence>
<dbReference type="PROSITE" id="PS51898">
    <property type="entry name" value="TYR_RECOMBINASE"/>
    <property type="match status" value="1"/>
</dbReference>
<evidence type="ECO:0000259" key="4">
    <source>
        <dbReference type="PROSITE" id="PS51898"/>
    </source>
</evidence>
<dbReference type="InterPro" id="IPR002104">
    <property type="entry name" value="Integrase_catalytic"/>
</dbReference>
<keyword evidence="3" id="KW-0233">DNA recombination</keyword>
<dbReference type="InterPro" id="IPR013762">
    <property type="entry name" value="Integrase-like_cat_sf"/>
</dbReference>
<organism evidence="5 6">
    <name type="scientific">Hoylesella timonensis S9-PR14</name>
    <dbReference type="NCBI Taxonomy" id="1401062"/>
    <lineage>
        <taxon>Bacteria</taxon>
        <taxon>Pseudomonadati</taxon>
        <taxon>Bacteroidota</taxon>
        <taxon>Bacteroidia</taxon>
        <taxon>Bacteroidales</taxon>
        <taxon>Prevotellaceae</taxon>
        <taxon>Hoylesella</taxon>
    </lineage>
</organism>
<proteinExistence type="inferred from homology"/>
<gene>
    <name evidence="5" type="ORF">HMPREF9304_00400</name>
</gene>
<accession>A0A098YUY1</accession>
<dbReference type="GO" id="GO:0003677">
    <property type="term" value="F:DNA binding"/>
    <property type="evidence" value="ECO:0007669"/>
    <property type="project" value="UniProtKB-KW"/>
</dbReference>
<dbReference type="PANTHER" id="PTHR30349">
    <property type="entry name" value="PHAGE INTEGRASE-RELATED"/>
    <property type="match status" value="1"/>
</dbReference>
<dbReference type="Gene3D" id="1.10.443.10">
    <property type="entry name" value="Intergrase catalytic core"/>
    <property type="match status" value="1"/>
</dbReference>
<dbReference type="RefSeq" id="WP_036925603.1">
    <property type="nucleotide sequence ID" value="NZ_JRPQ01000005.1"/>
</dbReference>
<dbReference type="GO" id="GO:0015074">
    <property type="term" value="P:DNA integration"/>
    <property type="evidence" value="ECO:0007669"/>
    <property type="project" value="InterPro"/>
</dbReference>
<dbReference type="InterPro" id="IPR011010">
    <property type="entry name" value="DNA_brk_join_enz"/>
</dbReference>
<dbReference type="Pfam" id="PF00589">
    <property type="entry name" value="Phage_integrase"/>
    <property type="match status" value="1"/>
</dbReference>